<dbReference type="EMBL" id="CP165718">
    <property type="protein sequence ID" value="XDV10766.1"/>
    <property type="molecule type" value="Genomic_DNA"/>
</dbReference>
<evidence type="ECO:0000256" key="3">
    <source>
        <dbReference type="ARBA" id="ARBA00023125"/>
    </source>
</evidence>
<accession>A0AB39XA83</accession>
<keyword evidence="4" id="KW-0233">DNA recombination</keyword>
<dbReference type="InterPro" id="IPR002104">
    <property type="entry name" value="Integrase_catalytic"/>
</dbReference>
<dbReference type="PROSITE" id="PS51900">
    <property type="entry name" value="CB"/>
    <property type="match status" value="1"/>
</dbReference>
<feature type="domain" description="Tyr recombinase" evidence="6">
    <location>
        <begin position="255"/>
        <end position="440"/>
    </location>
</feature>
<evidence type="ECO:0000259" key="7">
    <source>
        <dbReference type="PROSITE" id="PS51900"/>
    </source>
</evidence>
<dbReference type="GO" id="GO:0003677">
    <property type="term" value="F:DNA binding"/>
    <property type="evidence" value="ECO:0007669"/>
    <property type="project" value="UniProtKB-UniRule"/>
</dbReference>
<dbReference type="PROSITE" id="PS51898">
    <property type="entry name" value="TYR_RECOMBINASE"/>
    <property type="match status" value="1"/>
</dbReference>
<protein>
    <submittedName>
        <fullName evidence="8">Tyrosine-type recombinase/integrase</fullName>
    </submittedName>
</protein>
<evidence type="ECO:0000256" key="2">
    <source>
        <dbReference type="ARBA" id="ARBA00022908"/>
    </source>
</evidence>
<organism evidence="8">
    <name type="scientific">Pseudidiomarina sp. PP-1MA</name>
    <dbReference type="NCBI Taxonomy" id="3237706"/>
    <lineage>
        <taxon>Bacteria</taxon>
        <taxon>Pseudomonadati</taxon>
        <taxon>Pseudomonadota</taxon>
        <taxon>Gammaproteobacteria</taxon>
        <taxon>Alteromonadales</taxon>
        <taxon>Idiomarinaceae</taxon>
        <taxon>Pseudidiomarina</taxon>
    </lineage>
</organism>
<feature type="domain" description="Core-binding (CB)" evidence="7">
    <location>
        <begin position="138"/>
        <end position="220"/>
    </location>
</feature>
<evidence type="ECO:0000313" key="8">
    <source>
        <dbReference type="EMBL" id="XDV10766.1"/>
    </source>
</evidence>
<dbReference type="InterPro" id="IPR046668">
    <property type="entry name" value="DUF6538"/>
</dbReference>
<dbReference type="Gene3D" id="1.10.443.10">
    <property type="entry name" value="Intergrase catalytic core"/>
    <property type="match status" value="1"/>
</dbReference>
<dbReference type="GO" id="GO:0015074">
    <property type="term" value="P:DNA integration"/>
    <property type="evidence" value="ECO:0007669"/>
    <property type="project" value="UniProtKB-KW"/>
</dbReference>
<dbReference type="PANTHER" id="PTHR30629">
    <property type="entry name" value="PROPHAGE INTEGRASE"/>
    <property type="match status" value="1"/>
</dbReference>
<dbReference type="GO" id="GO:0006310">
    <property type="term" value="P:DNA recombination"/>
    <property type="evidence" value="ECO:0007669"/>
    <property type="project" value="UniProtKB-KW"/>
</dbReference>
<name>A0AB39XA83_9GAMM</name>
<sequence length="460" mass="52656">MDKKHLKRQSSGLWLYRRKTPVQLKDKYDSAYIQYTLHTHSHHEAIIKRNKINADIEMELHHAKQGSTDKSKFFYYYTPWRRERIERESEQQQDDKHHPMEIADVEVIVEDPDDKHNPTVHAAWNAAMTGNIPDEFQPTIKELADEWSSWAVDKKDAKYISALKTYVNALVAFLGNDELPFNVSSGQAQLFIDELLAQGKSANTATHYKSKLQELWRWSLTREKTKGGNPWLNTKVEGNRKQSKSEHFRNFTDAELKHILAETEYDKLNTATWKYPYAMHILTRLLPFLGTRLSELAKAKTEQFVEIDGHLVFEVREGKTVNAQSIVPVCPTVSHLVHDAIKNAGDSPWLFPDIATAEIGVNEAVNSISSKFGKITKGFAKVEGYKTGLHSFRGHFATALEQIGCPEDIASVLAGHKRLSLTYSLYSKHSDKDRLWQYIERIHEADCMKVLVPKVIDTAA</sequence>
<keyword evidence="3 5" id="KW-0238">DNA-binding</keyword>
<evidence type="ECO:0000259" key="6">
    <source>
        <dbReference type="PROSITE" id="PS51898"/>
    </source>
</evidence>
<proteinExistence type="inferred from homology"/>
<dbReference type="InterPro" id="IPR050808">
    <property type="entry name" value="Phage_Integrase"/>
</dbReference>
<dbReference type="Pfam" id="PF20172">
    <property type="entry name" value="DUF6538"/>
    <property type="match status" value="1"/>
</dbReference>
<dbReference type="RefSeq" id="WP_369744143.1">
    <property type="nucleotide sequence ID" value="NZ_CP165718.1"/>
</dbReference>
<keyword evidence="2" id="KW-0229">DNA integration</keyword>
<evidence type="ECO:0000256" key="4">
    <source>
        <dbReference type="ARBA" id="ARBA00023172"/>
    </source>
</evidence>
<evidence type="ECO:0000256" key="1">
    <source>
        <dbReference type="ARBA" id="ARBA00008857"/>
    </source>
</evidence>
<dbReference type="AlphaFoldDB" id="A0AB39XA83"/>
<dbReference type="SUPFAM" id="SSF56349">
    <property type="entry name" value="DNA breaking-rejoining enzymes"/>
    <property type="match status" value="1"/>
</dbReference>
<dbReference type="InterPro" id="IPR011010">
    <property type="entry name" value="DNA_brk_join_enz"/>
</dbReference>
<reference evidence="8" key="1">
    <citation type="submission" date="2024-07" db="EMBL/GenBank/DDBJ databases">
        <title>Whole genome sequence of bacterial strains from algal surface.</title>
        <authorList>
            <person name="Kumar P."/>
        </authorList>
    </citation>
    <scope>NUCLEOTIDE SEQUENCE</scope>
    <source>
        <strain evidence="8">PP-1MA</strain>
    </source>
</reference>
<gene>
    <name evidence="8" type="ORF">AB8S08_06185</name>
</gene>
<dbReference type="Pfam" id="PF00589">
    <property type="entry name" value="Phage_integrase"/>
    <property type="match status" value="1"/>
</dbReference>
<evidence type="ECO:0000256" key="5">
    <source>
        <dbReference type="PROSITE-ProRule" id="PRU01248"/>
    </source>
</evidence>
<comment type="similarity">
    <text evidence="1">Belongs to the 'phage' integrase family.</text>
</comment>
<dbReference type="PANTHER" id="PTHR30629:SF2">
    <property type="entry name" value="PROPHAGE INTEGRASE INTS-RELATED"/>
    <property type="match status" value="1"/>
</dbReference>
<dbReference type="InterPro" id="IPR013762">
    <property type="entry name" value="Integrase-like_cat_sf"/>
</dbReference>
<dbReference type="InterPro" id="IPR044068">
    <property type="entry name" value="CB"/>
</dbReference>